<keyword evidence="7" id="KW-1278">Translocase</keyword>
<dbReference type="RefSeq" id="WP_132196612.1">
    <property type="nucleotide sequence ID" value="NZ_SMKY01000036.1"/>
</dbReference>
<evidence type="ECO:0000256" key="9">
    <source>
        <dbReference type="SAM" id="MobiDB-lite"/>
    </source>
</evidence>
<evidence type="ECO:0000256" key="6">
    <source>
        <dbReference type="ARBA" id="ARBA00022840"/>
    </source>
</evidence>
<dbReference type="InterPro" id="IPR003439">
    <property type="entry name" value="ABC_transporter-like_ATP-bd"/>
</dbReference>
<evidence type="ECO:0000256" key="2">
    <source>
        <dbReference type="ARBA" id="ARBA00022448"/>
    </source>
</evidence>
<evidence type="ECO:0000313" key="12">
    <source>
        <dbReference type="Proteomes" id="UP000295578"/>
    </source>
</evidence>
<feature type="domain" description="ABC transporter" evidence="10">
    <location>
        <begin position="14"/>
        <end position="250"/>
    </location>
</feature>
<dbReference type="PANTHER" id="PTHR43790:SF9">
    <property type="entry name" value="GALACTOFURANOSE TRANSPORTER ATP-BINDING PROTEIN YTFR"/>
    <property type="match status" value="1"/>
</dbReference>
<dbReference type="InterPro" id="IPR017871">
    <property type="entry name" value="ABC_transporter-like_CS"/>
</dbReference>
<evidence type="ECO:0000256" key="7">
    <source>
        <dbReference type="ARBA" id="ARBA00022967"/>
    </source>
</evidence>
<evidence type="ECO:0000259" key="10">
    <source>
        <dbReference type="PROSITE" id="PS50893"/>
    </source>
</evidence>
<evidence type="ECO:0000256" key="1">
    <source>
        <dbReference type="ARBA" id="ARBA00004202"/>
    </source>
</evidence>
<dbReference type="GO" id="GO:0016887">
    <property type="term" value="F:ATP hydrolysis activity"/>
    <property type="evidence" value="ECO:0007669"/>
    <property type="project" value="InterPro"/>
</dbReference>
<reference evidence="11 12" key="1">
    <citation type="submission" date="2019-03" db="EMBL/GenBank/DDBJ databases">
        <title>Draft genome sequences of novel Actinobacteria.</title>
        <authorList>
            <person name="Sahin N."/>
            <person name="Ay H."/>
            <person name="Saygin H."/>
        </authorList>
    </citation>
    <scope>NUCLEOTIDE SEQUENCE [LARGE SCALE GENOMIC DNA]</scope>
    <source>
        <strain evidence="11 12">DSM 45941</strain>
    </source>
</reference>
<dbReference type="Proteomes" id="UP000295578">
    <property type="component" value="Unassembled WGS sequence"/>
</dbReference>
<dbReference type="PANTHER" id="PTHR43790">
    <property type="entry name" value="CARBOHYDRATE TRANSPORT ATP-BINDING PROTEIN MG119-RELATED"/>
    <property type="match status" value="1"/>
</dbReference>
<dbReference type="GO" id="GO:0005524">
    <property type="term" value="F:ATP binding"/>
    <property type="evidence" value="ECO:0007669"/>
    <property type="project" value="UniProtKB-KW"/>
</dbReference>
<dbReference type="PROSITE" id="PS50893">
    <property type="entry name" value="ABC_TRANSPORTER_2"/>
    <property type="match status" value="2"/>
</dbReference>
<dbReference type="AlphaFoldDB" id="A0A4R5BI94"/>
<dbReference type="CDD" id="cd03215">
    <property type="entry name" value="ABC_Carb_Monos_II"/>
    <property type="match status" value="1"/>
</dbReference>
<dbReference type="FunFam" id="3.40.50.300:FF:000127">
    <property type="entry name" value="Ribose import ATP-binding protein RbsA"/>
    <property type="match status" value="1"/>
</dbReference>
<evidence type="ECO:0000256" key="3">
    <source>
        <dbReference type="ARBA" id="ARBA00022475"/>
    </source>
</evidence>
<keyword evidence="2" id="KW-0813">Transport</keyword>
<dbReference type="GO" id="GO:0005886">
    <property type="term" value="C:plasma membrane"/>
    <property type="evidence" value="ECO:0007669"/>
    <property type="project" value="UniProtKB-SubCell"/>
</dbReference>
<organism evidence="11 12">
    <name type="scientific">Actinomadura darangshiensis</name>
    <dbReference type="NCBI Taxonomy" id="705336"/>
    <lineage>
        <taxon>Bacteria</taxon>
        <taxon>Bacillati</taxon>
        <taxon>Actinomycetota</taxon>
        <taxon>Actinomycetes</taxon>
        <taxon>Streptosporangiales</taxon>
        <taxon>Thermomonosporaceae</taxon>
        <taxon>Actinomadura</taxon>
    </lineage>
</organism>
<keyword evidence="4" id="KW-0677">Repeat</keyword>
<gene>
    <name evidence="11" type="ORF">E1293_11035</name>
</gene>
<feature type="region of interest" description="Disordered" evidence="9">
    <location>
        <begin position="508"/>
        <end position="547"/>
    </location>
</feature>
<accession>A0A4R5BI94</accession>
<name>A0A4R5BI94_9ACTN</name>
<dbReference type="InterPro" id="IPR027417">
    <property type="entry name" value="P-loop_NTPase"/>
</dbReference>
<evidence type="ECO:0000256" key="5">
    <source>
        <dbReference type="ARBA" id="ARBA00022741"/>
    </source>
</evidence>
<dbReference type="EMBL" id="SMKY01000036">
    <property type="protein sequence ID" value="TDD85465.1"/>
    <property type="molecule type" value="Genomic_DNA"/>
</dbReference>
<keyword evidence="12" id="KW-1185">Reference proteome</keyword>
<dbReference type="Pfam" id="PF00005">
    <property type="entry name" value="ABC_tran"/>
    <property type="match status" value="2"/>
</dbReference>
<dbReference type="Gene3D" id="3.40.50.300">
    <property type="entry name" value="P-loop containing nucleotide triphosphate hydrolases"/>
    <property type="match status" value="2"/>
</dbReference>
<feature type="domain" description="ABC transporter" evidence="10">
    <location>
        <begin position="254"/>
        <end position="512"/>
    </location>
</feature>
<dbReference type="CDD" id="cd03216">
    <property type="entry name" value="ABC_Carb_Monos_I"/>
    <property type="match status" value="1"/>
</dbReference>
<dbReference type="SMART" id="SM00382">
    <property type="entry name" value="AAA"/>
    <property type="match status" value="2"/>
</dbReference>
<dbReference type="PROSITE" id="PS00211">
    <property type="entry name" value="ABC_TRANSPORTER_1"/>
    <property type="match status" value="1"/>
</dbReference>
<evidence type="ECO:0000256" key="4">
    <source>
        <dbReference type="ARBA" id="ARBA00022737"/>
    </source>
</evidence>
<dbReference type="OrthoDB" id="8039522at2"/>
<keyword evidence="5" id="KW-0547">Nucleotide-binding</keyword>
<proteinExistence type="predicted"/>
<keyword evidence="3" id="KW-1003">Cell membrane</keyword>
<keyword evidence="6 11" id="KW-0067">ATP-binding</keyword>
<feature type="compositionally biased region" description="Low complexity" evidence="9">
    <location>
        <begin position="518"/>
        <end position="534"/>
    </location>
</feature>
<dbReference type="SUPFAM" id="SSF52540">
    <property type="entry name" value="P-loop containing nucleoside triphosphate hydrolases"/>
    <property type="match status" value="2"/>
</dbReference>
<comment type="caution">
    <text evidence="11">The sequence shown here is derived from an EMBL/GenBank/DDBJ whole genome shotgun (WGS) entry which is preliminary data.</text>
</comment>
<protein>
    <submittedName>
        <fullName evidence="11">Sugar ABC transporter ATP-binding protein</fullName>
    </submittedName>
</protein>
<sequence>MSPSTSAQPEAPLIEAAGVVKRFPGVLALDGVSFGLRAGEAHALVGENGAGKSTLLKVLTGVYRPDAGGLRLRGEPVAFGGPFDAQRAGIQAIHQEIGLVPLMSVARNLLLGREPRNRLGLIDMRALHRAAEDLLAPYGVRIDVRRPLRSCGVGTQQMVALARAVSVDARVVVMDEPTSSLEPREVETLFGVIRDLRARGIAVVYVSHRLDELFRVCSRVTVLRDGRMVHTGDLADLDRLRLVSLMLGRDMAEVRAEGMTKFSGDHERAGDVPVLEARGLTRRHQLDGVSVTVRPGEVVGLGGLLGSGRSETAKAIAGALPLDAGTVVVAGTPLRWPTTANATKAGIAMLPEDRKAEGIVPALSIRENIALAALPGLSRAGIVSDARIDRIVGTFMKRLRIKASSMHQRVGELSGGNQQKVLLARWLATEPKVLLLDEPTRGIDVGAKAEVQTLIDELAREGLGVLLISSDLEELVEGADRVVVLRDGAVAGELTGDQVSEQGVMAAIAAEPEPPAAAGPAPGDEAPGDGAPADEAPEADPAGKDEN</sequence>
<dbReference type="InterPro" id="IPR050107">
    <property type="entry name" value="ABC_carbohydrate_import_ATPase"/>
</dbReference>
<evidence type="ECO:0000313" key="11">
    <source>
        <dbReference type="EMBL" id="TDD85465.1"/>
    </source>
</evidence>
<dbReference type="InterPro" id="IPR003593">
    <property type="entry name" value="AAA+_ATPase"/>
</dbReference>
<comment type="subcellular location">
    <subcellularLocation>
        <location evidence="1">Cell membrane</location>
        <topology evidence="1">Peripheral membrane protein</topology>
    </subcellularLocation>
</comment>
<evidence type="ECO:0000256" key="8">
    <source>
        <dbReference type="ARBA" id="ARBA00023136"/>
    </source>
</evidence>
<keyword evidence="8" id="KW-0472">Membrane</keyword>